<dbReference type="SUPFAM" id="SSF55620">
    <property type="entry name" value="Tetrahydrobiopterin biosynthesis enzymes-like"/>
    <property type="match status" value="1"/>
</dbReference>
<dbReference type="Gene3D" id="3.30.1130.10">
    <property type="match status" value="1"/>
</dbReference>
<dbReference type="GO" id="GO:0005737">
    <property type="term" value="C:cytoplasm"/>
    <property type="evidence" value="ECO:0007669"/>
    <property type="project" value="TreeGrafter"/>
</dbReference>
<gene>
    <name evidence="9" type="ORF">MHEC_37730</name>
</gene>
<comment type="pathway">
    <text evidence="2">Cofactor biosynthesis; 7,8-dihydroneopterin triphosphate biosynthesis; 7,8-dihydroneopterin triphosphate from GTP: step 1/1.</text>
</comment>
<dbReference type="EC" id="3.5.4.16" evidence="3"/>
<accession>A0A7R7TZ75</accession>
<evidence type="ECO:0000313" key="9">
    <source>
        <dbReference type="EMBL" id="BCO37340.1"/>
    </source>
</evidence>
<dbReference type="RefSeq" id="WP_235435023.1">
    <property type="nucleotide sequence ID" value="NZ_AP024237.1"/>
</dbReference>
<evidence type="ECO:0000256" key="3">
    <source>
        <dbReference type="ARBA" id="ARBA00012715"/>
    </source>
</evidence>
<feature type="domain" description="GTP cyclohydrolase I" evidence="8">
    <location>
        <begin position="50"/>
        <end position="215"/>
    </location>
</feature>
<evidence type="ECO:0000256" key="7">
    <source>
        <dbReference type="ARBA" id="ARBA00030854"/>
    </source>
</evidence>
<evidence type="ECO:0000256" key="4">
    <source>
        <dbReference type="ARBA" id="ARBA00017272"/>
    </source>
</evidence>
<keyword evidence="5" id="KW-0554">One-carbon metabolism</keyword>
<proteinExistence type="predicted"/>
<evidence type="ECO:0000313" key="10">
    <source>
        <dbReference type="Proteomes" id="UP000595446"/>
    </source>
</evidence>
<dbReference type="GO" id="GO:0005525">
    <property type="term" value="F:GTP binding"/>
    <property type="evidence" value="ECO:0007669"/>
    <property type="project" value="TreeGrafter"/>
</dbReference>
<dbReference type="GO" id="GO:0006730">
    <property type="term" value="P:one-carbon metabolic process"/>
    <property type="evidence" value="ECO:0007669"/>
    <property type="project" value="UniProtKB-KW"/>
</dbReference>
<evidence type="ECO:0000256" key="5">
    <source>
        <dbReference type="ARBA" id="ARBA00022563"/>
    </source>
</evidence>
<keyword evidence="10" id="KW-1185">Reference proteome</keyword>
<dbReference type="GO" id="GO:0006729">
    <property type="term" value="P:tetrahydrobiopterin biosynthetic process"/>
    <property type="evidence" value="ECO:0007669"/>
    <property type="project" value="TreeGrafter"/>
</dbReference>
<dbReference type="UniPathway" id="UPA00848">
    <property type="reaction ID" value="UER00151"/>
</dbReference>
<evidence type="ECO:0000259" key="8">
    <source>
        <dbReference type="Pfam" id="PF01227"/>
    </source>
</evidence>
<dbReference type="GO" id="GO:0046654">
    <property type="term" value="P:tetrahydrofolate biosynthetic process"/>
    <property type="evidence" value="ECO:0007669"/>
    <property type="project" value="InterPro"/>
</dbReference>
<dbReference type="GO" id="GO:0008270">
    <property type="term" value="F:zinc ion binding"/>
    <property type="evidence" value="ECO:0007669"/>
    <property type="project" value="TreeGrafter"/>
</dbReference>
<sequence>MNGLSGSAVTAAEAVGFVNGMTTISATAAIEYPLIDTETFHIDGRDSAVEKAVQQLLEALGMNEGEHTAKTPERVARAWREMLWGYGEVPEDHLDTDFPAPADPGLVVMHGISFASTCAHHLLPFSGRATVAYRPSPGQRVVGISKLARLFHGYAARLQIQERIGHQVAAGIMRKLNPSGAMCLITARHDCMRLRGVCEPHAETTTEARNGSWMDHDITLVHRLHLASP</sequence>
<dbReference type="Gene3D" id="1.10.286.10">
    <property type="match status" value="1"/>
</dbReference>
<dbReference type="Pfam" id="PF01227">
    <property type="entry name" value="GTP_cyclohydroI"/>
    <property type="match status" value="1"/>
</dbReference>
<dbReference type="InterPro" id="IPR001474">
    <property type="entry name" value="GTP_CycHdrlase_I"/>
</dbReference>
<name>A0A7R7TZ75_9MYCO</name>
<comment type="catalytic activity">
    <reaction evidence="1">
        <text>GTP + H2O = 7,8-dihydroneopterin 3'-triphosphate + formate + H(+)</text>
        <dbReference type="Rhea" id="RHEA:17473"/>
        <dbReference type="ChEBI" id="CHEBI:15377"/>
        <dbReference type="ChEBI" id="CHEBI:15378"/>
        <dbReference type="ChEBI" id="CHEBI:15740"/>
        <dbReference type="ChEBI" id="CHEBI:37565"/>
        <dbReference type="ChEBI" id="CHEBI:58462"/>
        <dbReference type="EC" id="3.5.4.16"/>
    </reaction>
</comment>
<dbReference type="AlphaFoldDB" id="A0A7R7TZ75"/>
<keyword evidence="6" id="KW-0378">Hydrolase</keyword>
<protein>
    <recommendedName>
        <fullName evidence="4">GTP cyclohydrolase 1</fullName>
        <ecNumber evidence="3">3.5.4.16</ecNumber>
    </recommendedName>
    <alternativeName>
        <fullName evidence="7">GTP cyclohydrolase I</fullName>
    </alternativeName>
</protein>
<dbReference type="GO" id="GO:0003934">
    <property type="term" value="F:GTP cyclohydrolase I activity"/>
    <property type="evidence" value="ECO:0007669"/>
    <property type="project" value="UniProtKB-EC"/>
</dbReference>
<dbReference type="InterPro" id="IPR043133">
    <property type="entry name" value="GTP-CH-I_C/QueF"/>
</dbReference>
<evidence type="ECO:0000256" key="2">
    <source>
        <dbReference type="ARBA" id="ARBA00005080"/>
    </source>
</evidence>
<evidence type="ECO:0000256" key="6">
    <source>
        <dbReference type="ARBA" id="ARBA00022801"/>
    </source>
</evidence>
<dbReference type="InterPro" id="IPR020602">
    <property type="entry name" value="GTP_CycHdrlase_I_dom"/>
</dbReference>
<reference evidence="9 10" key="1">
    <citation type="submission" date="2020-12" db="EMBL/GenBank/DDBJ databases">
        <title>Complete genome sequence of Mycobacterium heckeshornense JCM 15655T, closely related to a pathogenic non-tuberculous mycobacterial species Mycobacterium xenopi.</title>
        <authorList>
            <person name="Yoshida M."/>
            <person name="Fukano H."/>
            <person name="Asakura T."/>
            <person name="Suzuki M."/>
            <person name="Hoshino Y."/>
        </authorList>
    </citation>
    <scope>NUCLEOTIDE SEQUENCE [LARGE SCALE GENOMIC DNA]</scope>
    <source>
        <strain evidence="9 10">JCM 15655</strain>
    </source>
</reference>
<dbReference type="Proteomes" id="UP000595446">
    <property type="component" value="Chromosome"/>
</dbReference>
<dbReference type="NCBIfam" id="NF006826">
    <property type="entry name" value="PRK09347.1-3"/>
    <property type="match status" value="1"/>
</dbReference>
<organism evidence="9 10">
    <name type="scientific">Mycobacterium heckeshornense</name>
    <dbReference type="NCBI Taxonomy" id="110505"/>
    <lineage>
        <taxon>Bacteria</taxon>
        <taxon>Bacillati</taxon>
        <taxon>Actinomycetota</taxon>
        <taxon>Actinomycetes</taxon>
        <taxon>Mycobacteriales</taxon>
        <taxon>Mycobacteriaceae</taxon>
        <taxon>Mycobacterium</taxon>
    </lineage>
</organism>
<dbReference type="PANTHER" id="PTHR11109">
    <property type="entry name" value="GTP CYCLOHYDROLASE I"/>
    <property type="match status" value="1"/>
</dbReference>
<dbReference type="EMBL" id="AP024237">
    <property type="protein sequence ID" value="BCO37340.1"/>
    <property type="molecule type" value="Genomic_DNA"/>
</dbReference>
<dbReference type="InterPro" id="IPR043134">
    <property type="entry name" value="GTP-CH-I_N"/>
</dbReference>
<evidence type="ECO:0000256" key="1">
    <source>
        <dbReference type="ARBA" id="ARBA00001052"/>
    </source>
</evidence>
<dbReference type="PANTHER" id="PTHR11109:SF7">
    <property type="entry name" value="GTP CYCLOHYDROLASE 1"/>
    <property type="match status" value="1"/>
</dbReference>